<gene>
    <name evidence="2" type="ORF">JCGZ_03968</name>
</gene>
<sequence length="75" mass="8709">MATTPTDLRSMIEEMLWDQETHFQNMLIEQNDTLRNGITNQRETILREVRTLINTSQNGTASPNQIEGSNDKIRF</sequence>
<evidence type="ECO:0000313" key="2">
    <source>
        <dbReference type="EMBL" id="KDP20589.1"/>
    </source>
</evidence>
<feature type="region of interest" description="Disordered" evidence="1">
    <location>
        <begin position="56"/>
        <end position="75"/>
    </location>
</feature>
<proteinExistence type="predicted"/>
<evidence type="ECO:0000256" key="1">
    <source>
        <dbReference type="SAM" id="MobiDB-lite"/>
    </source>
</evidence>
<organism evidence="2 3">
    <name type="scientific">Jatropha curcas</name>
    <name type="common">Barbados nut</name>
    <dbReference type="NCBI Taxonomy" id="180498"/>
    <lineage>
        <taxon>Eukaryota</taxon>
        <taxon>Viridiplantae</taxon>
        <taxon>Streptophyta</taxon>
        <taxon>Embryophyta</taxon>
        <taxon>Tracheophyta</taxon>
        <taxon>Spermatophyta</taxon>
        <taxon>Magnoliopsida</taxon>
        <taxon>eudicotyledons</taxon>
        <taxon>Gunneridae</taxon>
        <taxon>Pentapetalae</taxon>
        <taxon>rosids</taxon>
        <taxon>fabids</taxon>
        <taxon>Malpighiales</taxon>
        <taxon>Euphorbiaceae</taxon>
        <taxon>Crotonoideae</taxon>
        <taxon>Jatropheae</taxon>
        <taxon>Jatropha</taxon>
    </lineage>
</organism>
<keyword evidence="3" id="KW-1185">Reference proteome</keyword>
<name>A0A067JM71_JATCU</name>
<evidence type="ECO:0000313" key="3">
    <source>
        <dbReference type="Proteomes" id="UP000027138"/>
    </source>
</evidence>
<dbReference type="Proteomes" id="UP000027138">
    <property type="component" value="Unassembled WGS sequence"/>
</dbReference>
<reference evidence="2 3" key="1">
    <citation type="journal article" date="2014" name="PLoS ONE">
        <title>Global Analysis of Gene Expression Profiles in Physic Nut (Jatropha curcas L.) Seedlings Exposed to Salt Stress.</title>
        <authorList>
            <person name="Zhang L."/>
            <person name="Zhang C."/>
            <person name="Wu P."/>
            <person name="Chen Y."/>
            <person name="Li M."/>
            <person name="Jiang H."/>
            <person name="Wu G."/>
        </authorList>
    </citation>
    <scope>NUCLEOTIDE SEQUENCE [LARGE SCALE GENOMIC DNA]</scope>
    <source>
        <strain evidence="3">cv. GZQX0401</strain>
        <tissue evidence="2">Young leaves</tissue>
    </source>
</reference>
<dbReference type="AlphaFoldDB" id="A0A067JM71"/>
<protein>
    <submittedName>
        <fullName evidence="2">Uncharacterized protein</fullName>
    </submittedName>
</protein>
<accession>A0A067JM71</accession>
<feature type="compositionally biased region" description="Polar residues" evidence="1">
    <location>
        <begin position="56"/>
        <end position="68"/>
    </location>
</feature>
<dbReference type="EMBL" id="KK915746">
    <property type="protein sequence ID" value="KDP20589.1"/>
    <property type="molecule type" value="Genomic_DNA"/>
</dbReference>